<reference evidence="3 4" key="1">
    <citation type="submission" date="2020-01" db="EMBL/GenBank/DDBJ databases">
        <title>Genome sequencing of strain KACC 21265.</title>
        <authorList>
            <person name="Heo J."/>
            <person name="Kim S.-J."/>
            <person name="Kim J.-S."/>
            <person name="Hong S.-B."/>
            <person name="Kwon S.-W."/>
        </authorList>
    </citation>
    <scope>NUCLEOTIDE SEQUENCE [LARGE SCALE GENOMIC DNA]</scope>
    <source>
        <strain evidence="3 4">KACC 21265</strain>
    </source>
</reference>
<evidence type="ECO:0000256" key="1">
    <source>
        <dbReference type="PIRNR" id="PIRNR002786"/>
    </source>
</evidence>
<keyword evidence="1" id="KW-0813">Transport</keyword>
<sequence length="328" mass="35607">MNHRRTLLKTRRQRGAALLAAMLTVTMVATLAASALWQQWRDVEIESSERNRVQAAWMLSGALDWSRLILRESRRAQIAGNTALTDNLSQPWAVPLQEARLSSFLAADQNNTTDSEDDDVFLSGAITDAQALFNLRNLVSADGKKLDENSLVALQGLCSLLNLPEQQASLIAQGMFNALAGGQDAPLLPQRLDELAWFGVSAEVIQALSAYATILPKRAAVNLNTAPVPVLAAVIGTSNSVAQRLVTARTNAPFRTLAEARTASGAELTLDDEHESVTSSYFEVRGRLRLQQAAVEEHSLVTREGTSVKPEWRERGALGLAAQATTNR</sequence>
<name>A0A857J2Y8_9BURK</name>
<evidence type="ECO:0000313" key="3">
    <source>
        <dbReference type="EMBL" id="QHI98300.1"/>
    </source>
</evidence>
<accession>A0A857J2Y8</accession>
<dbReference type="PIRSF" id="PIRSF002786">
    <property type="entry name" value="XcpX"/>
    <property type="match status" value="1"/>
</dbReference>
<protein>
    <recommendedName>
        <fullName evidence="1">Type II secretion system protein K</fullName>
    </recommendedName>
</protein>
<comment type="subcellular location">
    <subcellularLocation>
        <location evidence="1">Cell inner membrane</location>
    </subcellularLocation>
</comment>
<organism evidence="3 4">
    <name type="scientific">Xylophilus rhododendri</name>
    <dbReference type="NCBI Taxonomy" id="2697032"/>
    <lineage>
        <taxon>Bacteria</taxon>
        <taxon>Pseudomonadati</taxon>
        <taxon>Pseudomonadota</taxon>
        <taxon>Betaproteobacteria</taxon>
        <taxon>Burkholderiales</taxon>
        <taxon>Xylophilus</taxon>
    </lineage>
</organism>
<proteinExistence type="inferred from homology"/>
<dbReference type="KEGG" id="xyk:GT347_10015"/>
<evidence type="ECO:0000259" key="2">
    <source>
        <dbReference type="Pfam" id="PF03934"/>
    </source>
</evidence>
<dbReference type="Pfam" id="PF03934">
    <property type="entry name" value="T2SSK"/>
    <property type="match status" value="1"/>
</dbReference>
<dbReference type="RefSeq" id="WP_160551817.1">
    <property type="nucleotide sequence ID" value="NZ_CP047650.1"/>
</dbReference>
<dbReference type="NCBIfam" id="NF037980">
    <property type="entry name" value="T2SS_GspK"/>
    <property type="match status" value="1"/>
</dbReference>
<dbReference type="Gene3D" id="3.30.1300.30">
    <property type="entry name" value="GSPII I/J protein-like"/>
    <property type="match status" value="2"/>
</dbReference>
<dbReference type="GO" id="GO:0005886">
    <property type="term" value="C:plasma membrane"/>
    <property type="evidence" value="ECO:0007669"/>
    <property type="project" value="UniProtKB-SubCell"/>
</dbReference>
<dbReference type="EMBL" id="CP047650">
    <property type="protein sequence ID" value="QHI98300.1"/>
    <property type="molecule type" value="Genomic_DNA"/>
</dbReference>
<gene>
    <name evidence="3" type="primary">gspK</name>
    <name evidence="3" type="ORF">GT347_10015</name>
</gene>
<evidence type="ECO:0000313" key="4">
    <source>
        <dbReference type="Proteomes" id="UP000464787"/>
    </source>
</evidence>
<keyword evidence="4" id="KW-1185">Reference proteome</keyword>
<dbReference type="Gene3D" id="1.10.40.60">
    <property type="entry name" value="EpsJ-like"/>
    <property type="match status" value="3"/>
</dbReference>
<keyword evidence="1" id="KW-0997">Cell inner membrane</keyword>
<keyword evidence="1" id="KW-1003">Cell membrane</keyword>
<dbReference type="SUPFAM" id="SSF158544">
    <property type="entry name" value="GspK insert domain-like"/>
    <property type="match status" value="1"/>
</dbReference>
<keyword evidence="1" id="KW-0472">Membrane</keyword>
<dbReference type="GO" id="GO:0009306">
    <property type="term" value="P:protein secretion"/>
    <property type="evidence" value="ECO:0007669"/>
    <property type="project" value="InterPro"/>
</dbReference>
<comment type="similarity">
    <text evidence="1">Belongs to the GSP K family.</text>
</comment>
<dbReference type="AlphaFoldDB" id="A0A857J2Y8"/>
<dbReference type="Proteomes" id="UP000464787">
    <property type="component" value="Chromosome"/>
</dbReference>
<dbReference type="InterPro" id="IPR038072">
    <property type="entry name" value="GspK_central_sf"/>
</dbReference>
<dbReference type="InterPro" id="IPR049179">
    <property type="entry name" value="T2SSK_SAM-like_2nd"/>
</dbReference>
<feature type="domain" description="T2SS protein K second SAM-like" evidence="2">
    <location>
        <begin position="221"/>
        <end position="266"/>
    </location>
</feature>
<dbReference type="InterPro" id="IPR005628">
    <property type="entry name" value="GspK"/>
</dbReference>